<dbReference type="PROSITE" id="PS51867">
    <property type="entry name" value="ZF_RING_GID"/>
    <property type="match status" value="1"/>
</dbReference>
<organism evidence="11 12">
    <name type="scientific">Cichlidogyrus casuarinus</name>
    <dbReference type="NCBI Taxonomy" id="1844966"/>
    <lineage>
        <taxon>Eukaryota</taxon>
        <taxon>Metazoa</taxon>
        <taxon>Spiralia</taxon>
        <taxon>Lophotrochozoa</taxon>
        <taxon>Platyhelminthes</taxon>
        <taxon>Monogenea</taxon>
        <taxon>Monopisthocotylea</taxon>
        <taxon>Dactylogyridea</taxon>
        <taxon>Ancyrocephalidae</taxon>
        <taxon>Cichlidogyrus</taxon>
    </lineage>
</organism>
<feature type="region of interest" description="Disordered" evidence="8">
    <location>
        <begin position="76"/>
        <end position="104"/>
    </location>
</feature>
<keyword evidence="7" id="KW-0175">Coiled coil</keyword>
<proteinExistence type="predicted"/>
<sequence>KYRKNHRDLEKGLSAINRASEELNSATDQIQAIDIIDKLIGYLKNASKKIESVCEEEKELNSDAKERLNHLKELSVADEKTSRNSEKIWKKEEPETKKEEKVEKEKIEPLTASDQKAHVSRFYRLLSDHLFITGHINSAIDLAKTGPASHLSLIDIYSECARIKEALLNGDTSPAHAWYQESQYKLKKTDCVFEFELRIFEFYLLLVKENKRFEALDHARKYIGSSISSKGYKATKMGQAMVLFAMRDKASAEVKAQENELTEEWIVGRFHQVFLAFYEFTQPTALSTAIKAGATAIKTLYCYNDATKQVDCVVCHPLINKMAKNLPYGRHENSVLNCQITNRPINENNPAMMLPNGHVYSKQGLMHLLSKDLTITCPRTGDTFELSSAERVYIL</sequence>
<evidence type="ECO:0000256" key="1">
    <source>
        <dbReference type="ARBA" id="ARBA00004496"/>
    </source>
</evidence>
<dbReference type="AlphaFoldDB" id="A0ABD2PKT2"/>
<comment type="caution">
    <text evidence="11">The sequence shown here is derived from an EMBL/GenBank/DDBJ whole genome shotgun (WGS) entry which is preliminary data.</text>
</comment>
<evidence type="ECO:0000256" key="8">
    <source>
        <dbReference type="SAM" id="MobiDB-lite"/>
    </source>
</evidence>
<dbReference type="PROSITE" id="PS50897">
    <property type="entry name" value="CTLH"/>
    <property type="match status" value="1"/>
</dbReference>
<dbReference type="Pfam" id="PF10607">
    <property type="entry name" value="CTLH"/>
    <property type="match status" value="1"/>
</dbReference>
<feature type="coiled-coil region" evidence="7">
    <location>
        <begin position="9"/>
        <end position="74"/>
    </location>
</feature>
<dbReference type="InterPro" id="IPR006595">
    <property type="entry name" value="CTLH_C"/>
</dbReference>
<reference evidence="11 12" key="1">
    <citation type="submission" date="2024-11" db="EMBL/GenBank/DDBJ databases">
        <title>Adaptive evolution of stress response genes in parasites aligns with host niche diversity.</title>
        <authorList>
            <person name="Hahn C."/>
            <person name="Resl P."/>
        </authorList>
    </citation>
    <scope>NUCLEOTIDE SEQUENCE [LARGE SCALE GENOMIC DNA]</scope>
    <source>
        <strain evidence="11">EGGRZ-B1_66</strain>
        <tissue evidence="11">Body</tissue>
    </source>
</reference>
<keyword evidence="5" id="KW-0862">Zinc</keyword>
<keyword evidence="3" id="KW-0479">Metal-binding</keyword>
<evidence type="ECO:0000256" key="7">
    <source>
        <dbReference type="SAM" id="Coils"/>
    </source>
</evidence>
<evidence type="ECO:0000256" key="2">
    <source>
        <dbReference type="ARBA" id="ARBA00022490"/>
    </source>
</evidence>
<evidence type="ECO:0000256" key="6">
    <source>
        <dbReference type="PROSITE-ProRule" id="PRU01215"/>
    </source>
</evidence>
<evidence type="ECO:0000313" key="12">
    <source>
        <dbReference type="Proteomes" id="UP001626550"/>
    </source>
</evidence>
<protein>
    <submittedName>
        <fullName evidence="11">Uncharacterized protein</fullName>
    </submittedName>
</protein>
<evidence type="ECO:0000256" key="4">
    <source>
        <dbReference type="ARBA" id="ARBA00022771"/>
    </source>
</evidence>
<keyword evidence="12" id="KW-1185">Reference proteome</keyword>
<dbReference type="Proteomes" id="UP001626550">
    <property type="component" value="Unassembled WGS sequence"/>
</dbReference>
<evidence type="ECO:0000259" key="9">
    <source>
        <dbReference type="PROSITE" id="PS50897"/>
    </source>
</evidence>
<evidence type="ECO:0000313" key="11">
    <source>
        <dbReference type="EMBL" id="KAL3307563.1"/>
    </source>
</evidence>
<dbReference type="GO" id="GO:0005737">
    <property type="term" value="C:cytoplasm"/>
    <property type="evidence" value="ECO:0007669"/>
    <property type="project" value="UniProtKB-SubCell"/>
</dbReference>
<gene>
    <name evidence="11" type="ORF">Ciccas_013920</name>
</gene>
<keyword evidence="2" id="KW-0963">Cytoplasm</keyword>
<keyword evidence="4 6" id="KW-0863">Zinc-finger</keyword>
<feature type="domain" description="RING-Gid-type" evidence="10">
    <location>
        <begin position="312"/>
        <end position="380"/>
    </location>
</feature>
<dbReference type="InterPro" id="IPR024964">
    <property type="entry name" value="CTLH/CRA"/>
</dbReference>
<dbReference type="InterPro" id="IPR045098">
    <property type="entry name" value="Fyv10_fam"/>
</dbReference>
<comment type="subcellular location">
    <subcellularLocation>
        <location evidence="1">Cytoplasm</location>
    </subcellularLocation>
</comment>
<feature type="non-terminal residue" evidence="11">
    <location>
        <position position="1"/>
    </location>
</feature>
<evidence type="ECO:0000259" key="10">
    <source>
        <dbReference type="PROSITE" id="PS51867"/>
    </source>
</evidence>
<feature type="domain" description="CTLH" evidence="9">
    <location>
        <begin position="156"/>
        <end position="214"/>
    </location>
</feature>
<dbReference type="CDD" id="cd16659">
    <property type="entry name" value="RING-Ubox_Emp"/>
    <property type="match status" value="1"/>
</dbReference>
<accession>A0ABD2PKT2</accession>
<dbReference type="GO" id="GO:0008270">
    <property type="term" value="F:zinc ion binding"/>
    <property type="evidence" value="ECO:0007669"/>
    <property type="project" value="UniProtKB-KW"/>
</dbReference>
<feature type="zinc finger region" description="RING-Gid-type" evidence="6">
    <location>
        <begin position="312"/>
        <end position="380"/>
    </location>
</feature>
<name>A0ABD2PKT2_9PLAT</name>
<evidence type="ECO:0000256" key="3">
    <source>
        <dbReference type="ARBA" id="ARBA00022723"/>
    </source>
</evidence>
<evidence type="ECO:0000256" key="5">
    <source>
        <dbReference type="ARBA" id="ARBA00022833"/>
    </source>
</evidence>
<dbReference type="PANTHER" id="PTHR12170:SF2">
    <property type="entry name" value="E3 UBIQUITIN-PROTEIN TRANSFERASE MAEA"/>
    <property type="match status" value="1"/>
</dbReference>
<dbReference type="PANTHER" id="PTHR12170">
    <property type="entry name" value="MACROPHAGE ERYTHROBLAST ATTACHER-RELATED"/>
    <property type="match status" value="1"/>
</dbReference>
<dbReference type="EMBL" id="JBJKFK010007050">
    <property type="protein sequence ID" value="KAL3307563.1"/>
    <property type="molecule type" value="Genomic_DNA"/>
</dbReference>
<dbReference type="InterPro" id="IPR044063">
    <property type="entry name" value="ZF_RING_GID"/>
</dbReference>